<dbReference type="SUPFAM" id="SSF89447">
    <property type="entry name" value="AbrB/MazE/MraZ-like"/>
    <property type="match status" value="1"/>
</dbReference>
<dbReference type="InterPro" id="IPR037914">
    <property type="entry name" value="SpoVT-AbrB_sf"/>
</dbReference>
<comment type="caution">
    <text evidence="2">The sequence shown here is derived from an EMBL/GenBank/DDBJ whole genome shotgun (WGS) entry which is preliminary data.</text>
</comment>
<feature type="domain" description="SpoVT-AbrB" evidence="1">
    <location>
        <begin position="6"/>
        <end position="51"/>
    </location>
</feature>
<name>A0A1F5ZJH0_9BACT</name>
<accession>A0A1F5ZJH0</accession>
<gene>
    <name evidence="2" type="ORF">A2875_05455</name>
</gene>
<dbReference type="EMBL" id="MFJJ01000058">
    <property type="protein sequence ID" value="OGG12628.1"/>
    <property type="molecule type" value="Genomic_DNA"/>
</dbReference>
<dbReference type="SMART" id="SM00966">
    <property type="entry name" value="SpoVT_AbrB"/>
    <property type="match status" value="1"/>
</dbReference>
<reference evidence="2 3" key="1">
    <citation type="journal article" date="2016" name="Nat. Commun.">
        <title>Thousands of microbial genomes shed light on interconnected biogeochemical processes in an aquifer system.</title>
        <authorList>
            <person name="Anantharaman K."/>
            <person name="Brown C.T."/>
            <person name="Hug L.A."/>
            <person name="Sharon I."/>
            <person name="Castelle C.J."/>
            <person name="Probst A.J."/>
            <person name="Thomas B.C."/>
            <person name="Singh A."/>
            <person name="Wilkins M.J."/>
            <person name="Karaoz U."/>
            <person name="Brodie E.L."/>
            <person name="Williams K.H."/>
            <person name="Hubbard S.S."/>
            <person name="Banfield J.F."/>
        </authorList>
    </citation>
    <scope>NUCLEOTIDE SEQUENCE [LARGE SCALE GENOMIC DNA]</scope>
</reference>
<sequence>MKQKIIRIGNSGGVTISKPLMEESGVKIGTYVEMSYKADMDRIVIDVPSKRTQTKIPVDPEVYTVANDLLNRYLPAFKKLARVGQDDQISLD</sequence>
<evidence type="ECO:0000259" key="1">
    <source>
        <dbReference type="SMART" id="SM00966"/>
    </source>
</evidence>
<evidence type="ECO:0000313" key="3">
    <source>
        <dbReference type="Proteomes" id="UP000177416"/>
    </source>
</evidence>
<dbReference type="AlphaFoldDB" id="A0A1F5ZJH0"/>
<proteinExistence type="predicted"/>
<dbReference type="InterPro" id="IPR007159">
    <property type="entry name" value="SpoVT-AbrB_dom"/>
</dbReference>
<evidence type="ECO:0000313" key="2">
    <source>
        <dbReference type="EMBL" id="OGG12628.1"/>
    </source>
</evidence>
<organism evidence="2 3">
    <name type="scientific">Candidatus Gottesmanbacteria bacterium RIFCSPHIGHO2_01_FULL_46_14</name>
    <dbReference type="NCBI Taxonomy" id="1798380"/>
    <lineage>
        <taxon>Bacteria</taxon>
        <taxon>Candidatus Gottesmaniibacteriota</taxon>
    </lineage>
</organism>
<dbReference type="Gene3D" id="2.10.260.10">
    <property type="match status" value="1"/>
</dbReference>
<dbReference type="GO" id="GO:0003677">
    <property type="term" value="F:DNA binding"/>
    <property type="evidence" value="ECO:0007669"/>
    <property type="project" value="InterPro"/>
</dbReference>
<dbReference type="Proteomes" id="UP000177416">
    <property type="component" value="Unassembled WGS sequence"/>
</dbReference>
<protein>
    <recommendedName>
        <fullName evidence="1">SpoVT-AbrB domain-containing protein</fullName>
    </recommendedName>
</protein>